<dbReference type="InterPro" id="IPR052364">
    <property type="entry name" value="Rubrerythrin"/>
</dbReference>
<reference evidence="5 6" key="1">
    <citation type="submission" date="2015-06" db="EMBL/GenBank/DDBJ databases">
        <authorList>
            <person name="Wibberg Daniel"/>
        </authorList>
    </citation>
    <scope>NUCLEOTIDE SEQUENCE [LARGE SCALE GENOMIC DNA]</scope>
    <source>
        <strain evidence="5 6">T3/55T</strain>
    </source>
</reference>
<protein>
    <recommendedName>
        <fullName evidence="4">Ferritin-like diiron domain-containing protein</fullName>
    </recommendedName>
</protein>
<dbReference type="PANTHER" id="PTHR43865:SF1">
    <property type="entry name" value="RUBRERYTHRIN-RELATED"/>
    <property type="match status" value="1"/>
</dbReference>
<evidence type="ECO:0000256" key="2">
    <source>
        <dbReference type="ARBA" id="ARBA00022723"/>
    </source>
</evidence>
<dbReference type="InterPro" id="IPR012347">
    <property type="entry name" value="Ferritin-like"/>
</dbReference>
<evidence type="ECO:0000259" key="4">
    <source>
        <dbReference type="PROSITE" id="PS50905"/>
    </source>
</evidence>
<evidence type="ECO:0000313" key="6">
    <source>
        <dbReference type="Proteomes" id="UP000236497"/>
    </source>
</evidence>
<keyword evidence="2" id="KW-0479">Metal-binding</keyword>
<dbReference type="Gene3D" id="1.20.1260.10">
    <property type="match status" value="1"/>
</dbReference>
<dbReference type="GO" id="GO:0046872">
    <property type="term" value="F:metal ion binding"/>
    <property type="evidence" value="ECO:0007669"/>
    <property type="project" value="UniProtKB-KW"/>
</dbReference>
<evidence type="ECO:0000256" key="3">
    <source>
        <dbReference type="ARBA" id="ARBA00023004"/>
    </source>
</evidence>
<dbReference type="Proteomes" id="UP000236497">
    <property type="component" value="Unassembled WGS sequence"/>
</dbReference>
<dbReference type="InterPro" id="IPR048574">
    <property type="entry name" value="RUBY_RBDX"/>
</dbReference>
<dbReference type="EMBL" id="CVTD020000017">
    <property type="protein sequence ID" value="CRZ34813.1"/>
    <property type="molecule type" value="Genomic_DNA"/>
</dbReference>
<accession>A0A0H5SWU0</accession>
<dbReference type="RefSeq" id="WP_103202925.1">
    <property type="nucleotide sequence ID" value="NZ_CVTD020000017.1"/>
</dbReference>
<dbReference type="SUPFAM" id="SSF57802">
    <property type="entry name" value="Rubredoxin-like"/>
    <property type="match status" value="1"/>
</dbReference>
<dbReference type="AlphaFoldDB" id="A0A0H5SWU0"/>
<dbReference type="Gene3D" id="2.20.28.10">
    <property type="match status" value="1"/>
</dbReference>
<comment type="cofactor">
    <cofactor evidence="1">
        <name>Fe(3+)</name>
        <dbReference type="ChEBI" id="CHEBI:29034"/>
    </cofactor>
</comment>
<dbReference type="InterPro" id="IPR009040">
    <property type="entry name" value="Ferritin-like_diiron"/>
</dbReference>
<dbReference type="PANTHER" id="PTHR43865">
    <property type="entry name" value="RUBRERYTHRIN-RELATED"/>
    <property type="match status" value="1"/>
</dbReference>
<dbReference type="CDD" id="cd00729">
    <property type="entry name" value="rubredoxin_SM"/>
    <property type="match status" value="1"/>
</dbReference>
<sequence>MEFQQSRTFSNLQNAYELELMLSTIYSIYGDIARQSGYQEIGFIYDTFQRNSKEHARIWLRQMNQGLLPNLEEALAASAQIENYKGSQLYRQNAIIAGEEGYTNLESLFNGIANIDLNHALQFEENYNNLLRNQVFCKPQPQFWICMQCGNIMNGLCAPEVCPVCGFPQGYYRLYNVERV</sequence>
<keyword evidence="3" id="KW-0408">Iron</keyword>
<dbReference type="OrthoDB" id="9799749at2"/>
<feature type="domain" description="Ferritin-like diiron" evidence="4">
    <location>
        <begin position="2"/>
        <end position="134"/>
    </location>
</feature>
<dbReference type="Pfam" id="PF21349">
    <property type="entry name" value="RUBY_RBDX"/>
    <property type="match status" value="1"/>
</dbReference>
<dbReference type="InterPro" id="IPR009078">
    <property type="entry name" value="Ferritin-like_SF"/>
</dbReference>
<gene>
    <name evidence="5" type="ORF">HHT355_1612</name>
</gene>
<dbReference type="PROSITE" id="PS50905">
    <property type="entry name" value="FERRITIN_LIKE"/>
    <property type="match status" value="1"/>
</dbReference>
<keyword evidence="6" id="KW-1185">Reference proteome</keyword>
<organism evidence="5 6">
    <name type="scientific">Herbinix hemicellulosilytica</name>
    <dbReference type="NCBI Taxonomy" id="1564487"/>
    <lineage>
        <taxon>Bacteria</taxon>
        <taxon>Bacillati</taxon>
        <taxon>Bacillota</taxon>
        <taxon>Clostridia</taxon>
        <taxon>Lachnospirales</taxon>
        <taxon>Lachnospiraceae</taxon>
        <taxon>Herbinix</taxon>
    </lineage>
</organism>
<proteinExistence type="predicted"/>
<evidence type="ECO:0000256" key="1">
    <source>
        <dbReference type="ARBA" id="ARBA00001965"/>
    </source>
</evidence>
<name>A0A0H5SWU0_HERHM</name>
<evidence type="ECO:0000313" key="5">
    <source>
        <dbReference type="EMBL" id="CRZ34813.1"/>
    </source>
</evidence>
<dbReference type="SUPFAM" id="SSF47240">
    <property type="entry name" value="Ferritin-like"/>
    <property type="match status" value="1"/>
</dbReference>